<dbReference type="InterPro" id="IPR005829">
    <property type="entry name" value="Sugar_transporter_CS"/>
</dbReference>
<dbReference type="InterPro" id="IPR051084">
    <property type="entry name" value="H+-coupled_symporters"/>
</dbReference>
<feature type="domain" description="Major facilitator superfamily (MFS) profile" evidence="9">
    <location>
        <begin position="9"/>
        <end position="414"/>
    </location>
</feature>
<dbReference type="Pfam" id="PF00083">
    <property type="entry name" value="Sugar_tr"/>
    <property type="match status" value="1"/>
</dbReference>
<keyword evidence="3" id="KW-1003">Cell membrane</keyword>
<evidence type="ECO:0000313" key="10">
    <source>
        <dbReference type="EMBL" id="GEP60047.1"/>
    </source>
</evidence>
<evidence type="ECO:0000256" key="7">
    <source>
        <dbReference type="ARBA" id="ARBA00023136"/>
    </source>
</evidence>
<dbReference type="RefSeq" id="WP_147155418.1">
    <property type="nucleotide sequence ID" value="NZ_BKAJ01000148.1"/>
</dbReference>
<feature type="transmembrane region" description="Helical" evidence="8">
    <location>
        <begin position="21"/>
        <end position="39"/>
    </location>
</feature>
<dbReference type="FunFam" id="1.20.1250.20:FF:000001">
    <property type="entry name" value="Dicarboxylate MFS transporter"/>
    <property type="match status" value="1"/>
</dbReference>
<keyword evidence="4 8" id="KW-0812">Transmembrane</keyword>
<dbReference type="GO" id="GO:0015293">
    <property type="term" value="F:symporter activity"/>
    <property type="evidence" value="ECO:0007669"/>
    <property type="project" value="UniProtKB-KW"/>
</dbReference>
<dbReference type="PROSITE" id="PS00217">
    <property type="entry name" value="SUGAR_TRANSPORT_2"/>
    <property type="match status" value="1"/>
</dbReference>
<organism evidence="10 11">
    <name type="scientific">Reyranella soli</name>
    <dbReference type="NCBI Taxonomy" id="1230389"/>
    <lineage>
        <taxon>Bacteria</taxon>
        <taxon>Pseudomonadati</taxon>
        <taxon>Pseudomonadota</taxon>
        <taxon>Alphaproteobacteria</taxon>
        <taxon>Hyphomicrobiales</taxon>
        <taxon>Reyranellaceae</taxon>
        <taxon>Reyranella</taxon>
    </lineage>
</organism>
<evidence type="ECO:0000256" key="1">
    <source>
        <dbReference type="ARBA" id="ARBA00004651"/>
    </source>
</evidence>
<dbReference type="EMBL" id="BKAJ01000148">
    <property type="protein sequence ID" value="GEP60047.1"/>
    <property type="molecule type" value="Genomic_DNA"/>
</dbReference>
<feature type="transmembrane region" description="Helical" evidence="8">
    <location>
        <begin position="45"/>
        <end position="69"/>
    </location>
</feature>
<dbReference type="InterPro" id="IPR005828">
    <property type="entry name" value="MFS_sugar_transport-like"/>
</dbReference>
<feature type="transmembrane region" description="Helical" evidence="8">
    <location>
        <begin position="362"/>
        <end position="382"/>
    </location>
</feature>
<feature type="transmembrane region" description="Helical" evidence="8">
    <location>
        <begin position="181"/>
        <end position="200"/>
    </location>
</feature>
<dbReference type="SUPFAM" id="SSF103473">
    <property type="entry name" value="MFS general substrate transporter"/>
    <property type="match status" value="1"/>
</dbReference>
<keyword evidence="2" id="KW-0813">Transport</keyword>
<evidence type="ECO:0000256" key="6">
    <source>
        <dbReference type="ARBA" id="ARBA00022989"/>
    </source>
</evidence>
<protein>
    <submittedName>
        <fullName evidence="10">MFS transporter</fullName>
    </submittedName>
</protein>
<keyword evidence="6 8" id="KW-1133">Transmembrane helix</keyword>
<keyword evidence="11" id="KW-1185">Reference proteome</keyword>
<feature type="transmembrane region" description="Helical" evidence="8">
    <location>
        <begin position="388"/>
        <end position="408"/>
    </location>
</feature>
<feature type="transmembrane region" description="Helical" evidence="8">
    <location>
        <begin position="296"/>
        <end position="316"/>
    </location>
</feature>
<dbReference type="PROSITE" id="PS50850">
    <property type="entry name" value="MFS"/>
    <property type="match status" value="1"/>
</dbReference>
<dbReference type="Gene3D" id="1.20.1250.20">
    <property type="entry name" value="MFS general substrate transporter like domains"/>
    <property type="match status" value="2"/>
</dbReference>
<evidence type="ECO:0000256" key="3">
    <source>
        <dbReference type="ARBA" id="ARBA00022475"/>
    </source>
</evidence>
<keyword evidence="7 8" id="KW-0472">Membrane</keyword>
<gene>
    <name evidence="10" type="ORF">RSO01_72130</name>
</gene>
<comment type="caution">
    <text evidence="10">The sequence shown here is derived from an EMBL/GenBank/DDBJ whole genome shotgun (WGS) entry which is preliminary data.</text>
</comment>
<dbReference type="PANTHER" id="PTHR43528">
    <property type="entry name" value="ALPHA-KETOGLUTARATE PERMEASE"/>
    <property type="match status" value="1"/>
</dbReference>
<evidence type="ECO:0000256" key="2">
    <source>
        <dbReference type="ARBA" id="ARBA00022448"/>
    </source>
</evidence>
<reference evidence="10 11" key="1">
    <citation type="submission" date="2019-07" db="EMBL/GenBank/DDBJ databases">
        <title>Whole genome shotgun sequence of Reyranella soli NBRC 108950.</title>
        <authorList>
            <person name="Hosoyama A."/>
            <person name="Uohara A."/>
            <person name="Ohji S."/>
            <person name="Ichikawa N."/>
        </authorList>
    </citation>
    <scope>NUCLEOTIDE SEQUENCE [LARGE SCALE GENOMIC DNA]</scope>
    <source>
        <strain evidence="10 11">NBRC 108950</strain>
    </source>
</reference>
<feature type="transmembrane region" description="Helical" evidence="8">
    <location>
        <begin position="264"/>
        <end position="284"/>
    </location>
</feature>
<keyword evidence="5" id="KW-0769">Symport</keyword>
<evidence type="ECO:0000256" key="8">
    <source>
        <dbReference type="SAM" id="Phobius"/>
    </source>
</evidence>
<accession>A0A512NM77</accession>
<evidence type="ECO:0000256" key="4">
    <source>
        <dbReference type="ARBA" id="ARBA00022692"/>
    </source>
</evidence>
<dbReference type="InterPro" id="IPR020846">
    <property type="entry name" value="MFS_dom"/>
</dbReference>
<evidence type="ECO:0000259" key="9">
    <source>
        <dbReference type="PROSITE" id="PS50850"/>
    </source>
</evidence>
<name>A0A512NM77_9HYPH</name>
<feature type="transmembrane region" description="Helical" evidence="8">
    <location>
        <begin position="328"/>
        <end position="350"/>
    </location>
</feature>
<dbReference type="Proteomes" id="UP000321058">
    <property type="component" value="Unassembled WGS sequence"/>
</dbReference>
<feature type="transmembrane region" description="Helical" evidence="8">
    <location>
        <begin position="115"/>
        <end position="136"/>
    </location>
</feature>
<evidence type="ECO:0000256" key="5">
    <source>
        <dbReference type="ARBA" id="ARBA00022847"/>
    </source>
</evidence>
<dbReference type="PANTHER" id="PTHR43528:SF1">
    <property type="entry name" value="ALPHA-KETOGLUTARATE PERMEASE"/>
    <property type="match status" value="1"/>
</dbReference>
<feature type="transmembrane region" description="Helical" evidence="8">
    <location>
        <begin position="81"/>
        <end position="103"/>
    </location>
</feature>
<comment type="subcellular location">
    <subcellularLocation>
        <location evidence="1">Cell membrane</location>
        <topology evidence="1">Multi-pass membrane protein</topology>
    </subcellularLocation>
</comment>
<dbReference type="OrthoDB" id="9783227at2"/>
<sequence length="419" mass="44549">MSATQTPRLMAAGAIGNLLEWYDFAVYGYFAAAIGRAFFPEQDKVAQVLSAFGVFAVGFMMRPIGGALFGHVGDRLGRSTALTLSVMAMAVPTFLIGVLPGYATLGLAAPVLLTLLRMVQGLSVGGEYTTSIVFLVESARPERRGIVGAVADLGAVSGILLGSATGAVLEWVMPAQAVDDWGWRIPFWIGLFVGGAGLVLRRGFGQAEEAPRPSRRPPLVATFTGHWRVLLYLAGVSVFGAVGFYLMFVYIVSWLQFVDGIAPAQALTINTASMVLLIPVEIGLATLSDRIGQRAVLLAVTGLSVVAAWPMFWLMHGHQEWMVLAGQLGFVVLIGGYYGCLPAFMVGVVARDVRCTAIAMGYNVAVGLIGGFSPLVATWLVQRTDNDYSPAFMIMAAGAISFLVLLLGMRRQASLSSRA</sequence>
<dbReference type="GO" id="GO:0005886">
    <property type="term" value="C:plasma membrane"/>
    <property type="evidence" value="ECO:0007669"/>
    <property type="project" value="UniProtKB-SubCell"/>
</dbReference>
<proteinExistence type="predicted"/>
<evidence type="ECO:0000313" key="11">
    <source>
        <dbReference type="Proteomes" id="UP000321058"/>
    </source>
</evidence>
<dbReference type="AlphaFoldDB" id="A0A512NM77"/>
<dbReference type="InterPro" id="IPR036259">
    <property type="entry name" value="MFS_trans_sf"/>
</dbReference>
<feature type="transmembrane region" description="Helical" evidence="8">
    <location>
        <begin position="148"/>
        <end position="169"/>
    </location>
</feature>
<feature type="transmembrane region" description="Helical" evidence="8">
    <location>
        <begin position="229"/>
        <end position="252"/>
    </location>
</feature>